<gene>
    <name evidence="1" type="ORF">PVOR_06045</name>
</gene>
<keyword evidence="2" id="KW-1185">Reference proteome</keyword>
<proteinExistence type="predicted"/>
<dbReference type="KEGG" id="pvo:PVOR_06045"/>
<accession>A0A2R9SZC7</accession>
<evidence type="ECO:0000313" key="1">
    <source>
        <dbReference type="EMBL" id="EFU42779.1"/>
    </source>
</evidence>
<comment type="caution">
    <text evidence="1">The sequence shown here is derived from an EMBL/GenBank/DDBJ whole genome shotgun (WGS) entry which is preliminary data.</text>
</comment>
<dbReference type="EMBL" id="ADHJ01000012">
    <property type="protein sequence ID" value="EFU42779.1"/>
    <property type="molecule type" value="Genomic_DNA"/>
</dbReference>
<sequence>MDVKIDMTMDKNQSMMMVLISAVLRILLGTTMDTLQVLC</sequence>
<dbReference type="AlphaFoldDB" id="A0A2R9SZC7"/>
<dbReference type="Proteomes" id="UP000003094">
    <property type="component" value="Unassembled WGS sequence"/>
</dbReference>
<reference evidence="1 2" key="1">
    <citation type="journal article" date="2010" name="BMC Genomics">
        <title>Genome sequence of the pattern forming Paenibacillus vortex bacterium reveals potential for thriving in complex environments.</title>
        <authorList>
            <person name="Sirota-Madi A."/>
            <person name="Olender T."/>
            <person name="Helman Y."/>
            <person name="Ingham C."/>
            <person name="Brainis I."/>
            <person name="Roth D."/>
            <person name="Hagi E."/>
            <person name="Brodsky L."/>
            <person name="Leshkowitz D."/>
            <person name="Galatenko V."/>
            <person name="Nikolaev V."/>
            <person name="Mugasimangalam R.C."/>
            <person name="Bransburg-Zabary S."/>
            <person name="Gutnick D.L."/>
            <person name="Lancet D."/>
            <person name="Ben-Jacob E."/>
        </authorList>
    </citation>
    <scope>NUCLEOTIDE SEQUENCE [LARGE SCALE GENOMIC DNA]</scope>
    <source>
        <strain evidence="1 2">V453</strain>
    </source>
</reference>
<name>A0A2R9SZC7_9BACL</name>
<evidence type="ECO:0000313" key="2">
    <source>
        <dbReference type="Proteomes" id="UP000003094"/>
    </source>
</evidence>
<organism evidence="1 2">
    <name type="scientific">Paenibacillus vortex V453</name>
    <dbReference type="NCBI Taxonomy" id="715225"/>
    <lineage>
        <taxon>Bacteria</taxon>
        <taxon>Bacillati</taxon>
        <taxon>Bacillota</taxon>
        <taxon>Bacilli</taxon>
        <taxon>Bacillales</taxon>
        <taxon>Paenibacillaceae</taxon>
        <taxon>Paenibacillus</taxon>
    </lineage>
</organism>
<protein>
    <submittedName>
        <fullName evidence="1">Uncharacterized protein</fullName>
    </submittedName>
</protein>